<dbReference type="AlphaFoldDB" id="A0A7J7DA80"/>
<organism evidence="1 2">
    <name type="scientific">Tripterygium wilfordii</name>
    <name type="common">Thunder God vine</name>
    <dbReference type="NCBI Taxonomy" id="458696"/>
    <lineage>
        <taxon>Eukaryota</taxon>
        <taxon>Viridiplantae</taxon>
        <taxon>Streptophyta</taxon>
        <taxon>Embryophyta</taxon>
        <taxon>Tracheophyta</taxon>
        <taxon>Spermatophyta</taxon>
        <taxon>Magnoliopsida</taxon>
        <taxon>eudicotyledons</taxon>
        <taxon>Gunneridae</taxon>
        <taxon>Pentapetalae</taxon>
        <taxon>rosids</taxon>
        <taxon>fabids</taxon>
        <taxon>Celastrales</taxon>
        <taxon>Celastraceae</taxon>
        <taxon>Tripterygium</taxon>
    </lineage>
</organism>
<keyword evidence="1" id="KW-0489">Methyltransferase</keyword>
<dbReference type="GO" id="GO:0008168">
    <property type="term" value="F:methyltransferase activity"/>
    <property type="evidence" value="ECO:0007669"/>
    <property type="project" value="UniProtKB-KW"/>
</dbReference>
<dbReference type="EMBL" id="JAAARO010000009">
    <property type="protein sequence ID" value="KAF5743168.1"/>
    <property type="molecule type" value="Genomic_DNA"/>
</dbReference>
<keyword evidence="2" id="KW-1185">Reference proteome</keyword>
<dbReference type="InParanoid" id="A0A7J7DA80"/>
<accession>A0A7J7DA80</accession>
<evidence type="ECO:0000313" key="1">
    <source>
        <dbReference type="EMBL" id="KAF5743168.1"/>
    </source>
</evidence>
<reference evidence="1 2" key="1">
    <citation type="journal article" date="2020" name="Nat. Commun.">
        <title>Genome of Tripterygium wilfordii and identification of cytochrome P450 involved in triptolide biosynthesis.</title>
        <authorList>
            <person name="Tu L."/>
            <person name="Su P."/>
            <person name="Zhang Z."/>
            <person name="Gao L."/>
            <person name="Wang J."/>
            <person name="Hu T."/>
            <person name="Zhou J."/>
            <person name="Zhang Y."/>
            <person name="Zhao Y."/>
            <person name="Liu Y."/>
            <person name="Song Y."/>
            <person name="Tong Y."/>
            <person name="Lu Y."/>
            <person name="Yang J."/>
            <person name="Xu C."/>
            <person name="Jia M."/>
            <person name="Peters R.J."/>
            <person name="Huang L."/>
            <person name="Gao W."/>
        </authorList>
    </citation>
    <scope>NUCLEOTIDE SEQUENCE [LARGE SCALE GENOMIC DNA]</scope>
    <source>
        <strain evidence="2">cv. XIE 37</strain>
        <tissue evidence="1">Leaf</tissue>
    </source>
</reference>
<comment type="caution">
    <text evidence="1">The sequence shown here is derived from an EMBL/GenBank/DDBJ whole genome shotgun (WGS) entry which is preliminary data.</text>
</comment>
<sequence length="102" mass="11476">MERTKNGVSKPLEAAEKSKDHRRIMLVILWKLKDSEKLAAFQRKALPHAISSPTIERAVNSILPLALSNGFQLVTPFPQWHRRGLPVPAPEIQGIGFNTHFT</sequence>
<name>A0A7J7DA80_TRIWF</name>
<gene>
    <name evidence="1" type="ORF">HS088_TW09G01233</name>
</gene>
<dbReference type="GO" id="GO:0032259">
    <property type="term" value="P:methylation"/>
    <property type="evidence" value="ECO:0007669"/>
    <property type="project" value="UniProtKB-KW"/>
</dbReference>
<proteinExistence type="predicted"/>
<evidence type="ECO:0000313" key="2">
    <source>
        <dbReference type="Proteomes" id="UP000593562"/>
    </source>
</evidence>
<keyword evidence="1" id="KW-0808">Transferase</keyword>
<protein>
    <submittedName>
        <fullName evidence="1">Putative methyltransferase NSUN5</fullName>
    </submittedName>
</protein>
<dbReference type="Proteomes" id="UP000593562">
    <property type="component" value="Unassembled WGS sequence"/>
</dbReference>